<organism evidence="2 3">
    <name type="scientific">Candidatus Xenolissoclinum pacificiensis L6</name>
    <dbReference type="NCBI Taxonomy" id="1401685"/>
    <lineage>
        <taxon>Bacteria</taxon>
        <taxon>Pseudomonadati</taxon>
        <taxon>Pseudomonadota</taxon>
        <taxon>Alphaproteobacteria</taxon>
        <taxon>Rickettsiales</taxon>
        <taxon>Anaplasmataceae</taxon>
        <taxon>Candidatus Xenolissoclinum</taxon>
    </lineage>
</organism>
<feature type="transmembrane region" description="Helical" evidence="1">
    <location>
        <begin position="22"/>
        <end position="40"/>
    </location>
</feature>
<accession>W2UZ01</accession>
<evidence type="ECO:0000313" key="2">
    <source>
        <dbReference type="EMBL" id="ETO91159.1"/>
    </source>
</evidence>
<reference evidence="2 3" key="1">
    <citation type="journal article" date="2013" name="PLoS ONE">
        <title>Bacterial endosymbiosis in a chordate host: long-term co-evolution and conservation of secondary metabolism.</title>
        <authorList>
            <person name="Kwan J.C."/>
            <person name="Schmidt E.W."/>
        </authorList>
    </citation>
    <scope>NUCLEOTIDE SEQUENCE [LARGE SCALE GENOMIC DNA]</scope>
    <source>
        <strain evidence="3">L6</strain>
    </source>
</reference>
<gene>
    <name evidence="2" type="ORF">P857_647</name>
</gene>
<dbReference type="EMBL" id="AXCJ01000008">
    <property type="protein sequence ID" value="ETO91159.1"/>
    <property type="molecule type" value="Genomic_DNA"/>
</dbReference>
<keyword evidence="3" id="KW-1185">Reference proteome</keyword>
<name>W2UZ01_9RICK</name>
<sequence length="59" mass="6751">MISITTVSISRGDTCIYDIETYFGGIACFVILLGFVYIRVNEGMVRWKQNIASSRKKRE</sequence>
<keyword evidence="1" id="KW-0812">Transmembrane</keyword>
<comment type="caution">
    <text evidence="2">The sequence shown here is derived from an EMBL/GenBank/DDBJ whole genome shotgun (WGS) entry which is preliminary data.</text>
</comment>
<evidence type="ECO:0000313" key="3">
    <source>
        <dbReference type="Proteomes" id="UP000018951"/>
    </source>
</evidence>
<dbReference type="Proteomes" id="UP000018951">
    <property type="component" value="Unassembled WGS sequence"/>
</dbReference>
<keyword evidence="1" id="KW-0472">Membrane</keyword>
<keyword evidence="1" id="KW-1133">Transmembrane helix</keyword>
<dbReference type="AlphaFoldDB" id="W2UZ01"/>
<dbReference type="STRING" id="1401685.P857_647"/>
<proteinExistence type="predicted"/>
<protein>
    <submittedName>
        <fullName evidence="2">Uncharacterized protein</fullName>
    </submittedName>
</protein>
<evidence type="ECO:0000256" key="1">
    <source>
        <dbReference type="SAM" id="Phobius"/>
    </source>
</evidence>